<sequence>MAGELGARGGGDHGGRARSSGWRQPRRARGCGDHGGRARWGSSELEEVAAMAGELGARDGGSYGGRGDVATMVGELSGIGGLGAAMATMVGELSAGQLRRAWMWRPWWASSRGCGDLGGELGARRWQPWWASSELWQPWRGMRPWWASSRGCATMVGELGARAMSGELGAQDGGSYGGAGMWRPWWASSRGCGDHGGRARWGSSELEEVAAMAGELGARDGGSYGAGCGDHGGMCGDHGGRALGDVATSVGELGARGGGSHGGRARSSGWRQLRRARGCGDHGGRALGDVATSVGELGARGGGSHGGRARSSEAQLWRARGWQPWWASSRGCGDLGGELGARGGGSHGGRLGAGWRRYRGGDVATMVGELSGMWRPWWVSSELEEVAAMSGELGARDGGSHGGRPRSSGRWRPWRASSELEEVVAVGDVLKDGSRASAGLAQGGGGHSRLGDVLRDGSGKIT</sequence>
<reference evidence="2" key="1">
    <citation type="submission" date="2020-10" db="EMBL/GenBank/DDBJ databases">
        <authorList>
            <person name="Han B."/>
            <person name="Lu T."/>
            <person name="Zhao Q."/>
            <person name="Huang X."/>
            <person name="Zhao Y."/>
        </authorList>
    </citation>
    <scope>NUCLEOTIDE SEQUENCE</scope>
</reference>
<protein>
    <submittedName>
        <fullName evidence="2">Uncharacterized protein</fullName>
    </submittedName>
</protein>
<name>A0A811PU03_9POAL</name>
<keyword evidence="3" id="KW-1185">Reference proteome</keyword>
<evidence type="ECO:0000313" key="3">
    <source>
        <dbReference type="Proteomes" id="UP000604825"/>
    </source>
</evidence>
<evidence type="ECO:0000313" key="2">
    <source>
        <dbReference type="EMBL" id="CAD6251372.1"/>
    </source>
</evidence>
<feature type="compositionally biased region" description="Basic residues" evidence="1">
    <location>
        <begin position="403"/>
        <end position="413"/>
    </location>
</feature>
<dbReference type="AlphaFoldDB" id="A0A811PU03"/>
<proteinExistence type="predicted"/>
<comment type="caution">
    <text evidence="2">The sequence shown here is derived from an EMBL/GenBank/DDBJ whole genome shotgun (WGS) entry which is preliminary data.</text>
</comment>
<gene>
    <name evidence="2" type="ORF">NCGR_LOCUS35119</name>
</gene>
<dbReference type="EMBL" id="CAJGYO010000008">
    <property type="protein sequence ID" value="CAD6251372.1"/>
    <property type="molecule type" value="Genomic_DNA"/>
</dbReference>
<feature type="compositionally biased region" description="Basic and acidic residues" evidence="1">
    <location>
        <begin position="449"/>
        <end position="462"/>
    </location>
</feature>
<evidence type="ECO:0000256" key="1">
    <source>
        <dbReference type="SAM" id="MobiDB-lite"/>
    </source>
</evidence>
<feature type="region of interest" description="Disordered" evidence="1">
    <location>
        <begin position="392"/>
        <end position="414"/>
    </location>
</feature>
<feature type="region of interest" description="Disordered" evidence="1">
    <location>
        <begin position="1"/>
        <end position="39"/>
    </location>
</feature>
<dbReference type="Proteomes" id="UP000604825">
    <property type="component" value="Unassembled WGS sequence"/>
</dbReference>
<accession>A0A811PU03</accession>
<feature type="region of interest" description="Disordered" evidence="1">
    <location>
        <begin position="435"/>
        <end position="462"/>
    </location>
</feature>
<organism evidence="2 3">
    <name type="scientific">Miscanthus lutarioriparius</name>
    <dbReference type="NCBI Taxonomy" id="422564"/>
    <lineage>
        <taxon>Eukaryota</taxon>
        <taxon>Viridiplantae</taxon>
        <taxon>Streptophyta</taxon>
        <taxon>Embryophyta</taxon>
        <taxon>Tracheophyta</taxon>
        <taxon>Spermatophyta</taxon>
        <taxon>Magnoliopsida</taxon>
        <taxon>Liliopsida</taxon>
        <taxon>Poales</taxon>
        <taxon>Poaceae</taxon>
        <taxon>PACMAD clade</taxon>
        <taxon>Panicoideae</taxon>
        <taxon>Andropogonodae</taxon>
        <taxon>Andropogoneae</taxon>
        <taxon>Saccharinae</taxon>
        <taxon>Miscanthus</taxon>
    </lineage>
</organism>